<reference evidence="2 3" key="1">
    <citation type="submission" date="2023-01" db="EMBL/GenBank/DDBJ databases">
        <title>Analysis of 21 Apiospora genomes using comparative genomics revels a genus with tremendous synthesis potential of carbohydrate active enzymes and secondary metabolites.</title>
        <authorList>
            <person name="Sorensen T."/>
        </authorList>
    </citation>
    <scope>NUCLEOTIDE SEQUENCE [LARGE SCALE GENOMIC DNA]</scope>
    <source>
        <strain evidence="2 3">CBS 117206</strain>
    </source>
</reference>
<sequence>MLGLFRSRQSLRALGSHISKVKTGPEPETIRLQRVKIGRKLFKPWHLFGACMAYYVAYNIYTTTTGGLLNKLLEKEVASMSPQERKQLKKELEEDESDPFTIPLPLTTQMVQPPPYKGSDPEWKMFIKIAKDQDAMDNIRKTLAESARMAIVNHPQLKRFGRDLKVRKYWLDFHFPYRPPPTFERQVRDRFNFGVETEECLVAEGLDFVHLGIYHRAMQAELQFYNQLLRARGPVARRPDRCSTNPRYSLGKNPQAARQGATQSARRLPQDAIRGRTRNCVIYFHAAALGLVSAFVHDLPEASGPGPKAGGAGSDKAPPRARDVYGVRLMAEHTSGPWQSFKKKFGQSWKPAGNLPPRGSIGVSGMVEVVGPKTILTVEVTAFWDPQENRFDPKTIHMKLKPIRFRHQAPMQ</sequence>
<proteinExistence type="predicted"/>
<accession>A0AAW0QBQ3</accession>
<evidence type="ECO:0000313" key="3">
    <source>
        <dbReference type="Proteomes" id="UP001392437"/>
    </source>
</evidence>
<protein>
    <submittedName>
        <fullName evidence="2">Uncharacterized protein</fullName>
    </submittedName>
</protein>
<gene>
    <name evidence="2" type="ORF">PG999_010266</name>
</gene>
<feature type="region of interest" description="Disordered" evidence="1">
    <location>
        <begin position="236"/>
        <end position="270"/>
    </location>
</feature>
<name>A0AAW0QBQ3_9PEZI</name>
<dbReference type="EMBL" id="JAQQWP010000009">
    <property type="protein sequence ID" value="KAK8099892.1"/>
    <property type="molecule type" value="Genomic_DNA"/>
</dbReference>
<keyword evidence="3" id="KW-1185">Reference proteome</keyword>
<comment type="caution">
    <text evidence="2">The sequence shown here is derived from an EMBL/GenBank/DDBJ whole genome shotgun (WGS) entry which is preliminary data.</text>
</comment>
<evidence type="ECO:0000256" key="1">
    <source>
        <dbReference type="SAM" id="MobiDB-lite"/>
    </source>
</evidence>
<evidence type="ECO:0000313" key="2">
    <source>
        <dbReference type="EMBL" id="KAK8099892.1"/>
    </source>
</evidence>
<dbReference type="AlphaFoldDB" id="A0AAW0QBQ3"/>
<dbReference type="Proteomes" id="UP001392437">
    <property type="component" value="Unassembled WGS sequence"/>
</dbReference>
<organism evidence="2 3">
    <name type="scientific">Apiospora kogelbergensis</name>
    <dbReference type="NCBI Taxonomy" id="1337665"/>
    <lineage>
        <taxon>Eukaryota</taxon>
        <taxon>Fungi</taxon>
        <taxon>Dikarya</taxon>
        <taxon>Ascomycota</taxon>
        <taxon>Pezizomycotina</taxon>
        <taxon>Sordariomycetes</taxon>
        <taxon>Xylariomycetidae</taxon>
        <taxon>Amphisphaeriales</taxon>
        <taxon>Apiosporaceae</taxon>
        <taxon>Apiospora</taxon>
    </lineage>
</organism>